<proteinExistence type="predicted"/>
<organism evidence="1 2">
    <name type="scientific">Pyropia yezoensis</name>
    <name type="common">Susabi-nori</name>
    <name type="synonym">Porphyra yezoensis</name>
    <dbReference type="NCBI Taxonomy" id="2788"/>
    <lineage>
        <taxon>Eukaryota</taxon>
        <taxon>Rhodophyta</taxon>
        <taxon>Bangiophyceae</taxon>
        <taxon>Bangiales</taxon>
        <taxon>Bangiaceae</taxon>
        <taxon>Pyropia</taxon>
    </lineage>
</organism>
<reference evidence="1" key="1">
    <citation type="submission" date="2019-11" db="EMBL/GenBank/DDBJ databases">
        <title>Nori genome reveals adaptations in red seaweeds to the harsh intertidal environment.</title>
        <authorList>
            <person name="Wang D."/>
            <person name="Mao Y."/>
        </authorList>
    </citation>
    <scope>NUCLEOTIDE SEQUENCE</scope>
    <source>
        <tissue evidence="1">Gametophyte</tissue>
    </source>
</reference>
<protein>
    <submittedName>
        <fullName evidence="1">Uncharacterized protein</fullName>
    </submittedName>
</protein>
<comment type="caution">
    <text evidence="1">The sequence shown here is derived from an EMBL/GenBank/DDBJ whole genome shotgun (WGS) entry which is preliminary data.</text>
</comment>
<evidence type="ECO:0000313" key="2">
    <source>
        <dbReference type="Proteomes" id="UP000798662"/>
    </source>
</evidence>
<name>A0ACC3CJM4_PYRYE</name>
<evidence type="ECO:0000313" key="1">
    <source>
        <dbReference type="EMBL" id="KAK1869952.1"/>
    </source>
</evidence>
<dbReference type="EMBL" id="CM020620">
    <property type="protein sequence ID" value="KAK1869952.1"/>
    <property type="molecule type" value="Genomic_DNA"/>
</dbReference>
<dbReference type="Proteomes" id="UP000798662">
    <property type="component" value="Chromosome 3"/>
</dbReference>
<keyword evidence="2" id="KW-1185">Reference proteome</keyword>
<accession>A0ACC3CJM4</accession>
<gene>
    <name evidence="1" type="ORF">I4F81_012417</name>
</gene>
<sequence>MTRDDGLEVEAAALQTAGRNGRPPPRGDAGSGSGEEADGNAHRVVVLIDGTAGEGLAFRLRASGGRPVRRVTLSVADKEVLTGVEVGEVGAPPEDPDGWAEVVEGFSCDGLLGTTTYTLGVQVGAADDASDGNDGDGDYEDDREATTLTVTRYYTAAGMAVYTRPADGGAATVLTGSGRDGLLVGD</sequence>